<dbReference type="PANTHER" id="PTHR33446">
    <property type="entry name" value="PROTEIN TONB-RELATED"/>
    <property type="match status" value="1"/>
</dbReference>
<evidence type="ECO:0000256" key="2">
    <source>
        <dbReference type="ARBA" id="ARBA00006555"/>
    </source>
</evidence>
<comment type="subcellular location">
    <subcellularLocation>
        <location evidence="1">Cell inner membrane</location>
        <topology evidence="1">Single-pass membrane protein</topology>
        <orientation evidence="1">Periplasmic side</orientation>
    </subcellularLocation>
</comment>
<keyword evidence="7" id="KW-0653">Protein transport</keyword>
<keyword evidence="13" id="KW-1185">Reference proteome</keyword>
<dbReference type="PROSITE" id="PS52015">
    <property type="entry name" value="TONB_CTD"/>
    <property type="match status" value="1"/>
</dbReference>
<gene>
    <name evidence="12" type="ORF">DFR38_10354</name>
</gene>
<dbReference type="Proteomes" id="UP000248395">
    <property type="component" value="Unassembled WGS sequence"/>
</dbReference>
<feature type="compositionally biased region" description="Basic and acidic residues" evidence="10">
    <location>
        <begin position="156"/>
        <end position="165"/>
    </location>
</feature>
<keyword evidence="8" id="KW-1133">Transmembrane helix</keyword>
<feature type="region of interest" description="Disordered" evidence="10">
    <location>
        <begin position="154"/>
        <end position="174"/>
    </location>
</feature>
<evidence type="ECO:0000256" key="7">
    <source>
        <dbReference type="ARBA" id="ARBA00022927"/>
    </source>
</evidence>
<dbReference type="SUPFAM" id="SSF74653">
    <property type="entry name" value="TolA/TonB C-terminal domain"/>
    <property type="match status" value="1"/>
</dbReference>
<evidence type="ECO:0000256" key="5">
    <source>
        <dbReference type="ARBA" id="ARBA00022519"/>
    </source>
</evidence>
<keyword evidence="9" id="KW-0472">Membrane</keyword>
<evidence type="ECO:0000256" key="1">
    <source>
        <dbReference type="ARBA" id="ARBA00004383"/>
    </source>
</evidence>
<dbReference type="Gene3D" id="3.30.1150.10">
    <property type="match status" value="1"/>
</dbReference>
<comment type="similarity">
    <text evidence="2">Belongs to the TonB family.</text>
</comment>
<proteinExistence type="inferred from homology"/>
<feature type="compositionally biased region" description="Polar residues" evidence="10">
    <location>
        <begin position="72"/>
        <end position="83"/>
    </location>
</feature>
<dbReference type="InterPro" id="IPR051045">
    <property type="entry name" value="TonB-dependent_transducer"/>
</dbReference>
<feature type="region of interest" description="Disordered" evidence="10">
    <location>
        <begin position="64"/>
        <end position="103"/>
    </location>
</feature>
<evidence type="ECO:0000256" key="9">
    <source>
        <dbReference type="ARBA" id="ARBA00023136"/>
    </source>
</evidence>
<dbReference type="GO" id="GO:0098797">
    <property type="term" value="C:plasma membrane protein complex"/>
    <property type="evidence" value="ECO:0007669"/>
    <property type="project" value="TreeGrafter"/>
</dbReference>
<dbReference type="GO" id="GO:0055085">
    <property type="term" value="P:transmembrane transport"/>
    <property type="evidence" value="ECO:0007669"/>
    <property type="project" value="InterPro"/>
</dbReference>
<keyword evidence="5" id="KW-0997">Cell inner membrane</keyword>
<dbReference type="GO" id="GO:0031992">
    <property type="term" value="F:energy transducer activity"/>
    <property type="evidence" value="ECO:0007669"/>
    <property type="project" value="TreeGrafter"/>
</dbReference>
<evidence type="ECO:0000259" key="11">
    <source>
        <dbReference type="PROSITE" id="PS52015"/>
    </source>
</evidence>
<name>A0A318JNT1_9NEIS</name>
<keyword evidence="4" id="KW-1003">Cell membrane</keyword>
<dbReference type="Pfam" id="PF03544">
    <property type="entry name" value="TonB_C"/>
    <property type="match status" value="1"/>
</dbReference>
<dbReference type="InterPro" id="IPR006260">
    <property type="entry name" value="TonB/TolA_C"/>
</dbReference>
<evidence type="ECO:0000256" key="4">
    <source>
        <dbReference type="ARBA" id="ARBA00022475"/>
    </source>
</evidence>
<sequence>MTANLRKPTSTSTNGPLIIMIAASLLAHALLLASSVISWTPGITLPDNNRINIQLVQVPTRQALPTLRQSEDSNQGRGNTSAPNHLASHSRPTVKPEQTEQSVAALPASNDTNLLQENHRKKPALAAAKPAQNSASAPLSAANLLGQIANLGSVQRGDRDVKDSTLESGTADGAGDSANRYAWARYKEDWRLRMERIGRQNYPEALRQQHIYGSVTLAVSILPDGSLQDIQLVKKSGNSLVDEAAINLVTRHAPFGRFPPSLAGKGPLTIVKAFTFSRDNN</sequence>
<keyword evidence="6" id="KW-0812">Transmembrane</keyword>
<reference evidence="12 13" key="1">
    <citation type="submission" date="2018-05" db="EMBL/GenBank/DDBJ databases">
        <title>Genomic Encyclopedia of Type Strains, Phase IV (KMG-IV): sequencing the most valuable type-strain genomes for metagenomic binning, comparative biology and taxonomic classification.</title>
        <authorList>
            <person name="Goeker M."/>
        </authorList>
    </citation>
    <scope>NUCLEOTIDE SEQUENCE [LARGE SCALE GENOMIC DNA]</scope>
    <source>
        <strain evidence="12 13">DSM 25134</strain>
    </source>
</reference>
<dbReference type="AlphaFoldDB" id="A0A318JNT1"/>
<protein>
    <submittedName>
        <fullName evidence="12">Protein TonB</fullName>
    </submittedName>
</protein>
<evidence type="ECO:0000256" key="8">
    <source>
        <dbReference type="ARBA" id="ARBA00022989"/>
    </source>
</evidence>
<keyword evidence="3" id="KW-0813">Transport</keyword>
<feature type="domain" description="TonB C-terminal" evidence="11">
    <location>
        <begin position="187"/>
        <end position="281"/>
    </location>
</feature>
<comment type="caution">
    <text evidence="12">The sequence shown here is derived from an EMBL/GenBank/DDBJ whole genome shotgun (WGS) entry which is preliminary data.</text>
</comment>
<evidence type="ECO:0000256" key="3">
    <source>
        <dbReference type="ARBA" id="ARBA00022448"/>
    </source>
</evidence>
<dbReference type="RefSeq" id="WP_059285440.1">
    <property type="nucleotide sequence ID" value="NZ_LNQU01000026.1"/>
</dbReference>
<dbReference type="NCBIfam" id="TIGR01352">
    <property type="entry name" value="tonB_Cterm"/>
    <property type="match status" value="1"/>
</dbReference>
<dbReference type="InterPro" id="IPR037682">
    <property type="entry name" value="TonB_C"/>
</dbReference>
<dbReference type="OrthoDB" id="9803361at2"/>
<evidence type="ECO:0000313" key="12">
    <source>
        <dbReference type="EMBL" id="PXX49874.1"/>
    </source>
</evidence>
<evidence type="ECO:0000256" key="10">
    <source>
        <dbReference type="SAM" id="MobiDB-lite"/>
    </source>
</evidence>
<dbReference type="PANTHER" id="PTHR33446:SF11">
    <property type="entry name" value="TONB3"/>
    <property type="match status" value="1"/>
</dbReference>
<accession>A0A318JNT1</accession>
<evidence type="ECO:0000256" key="6">
    <source>
        <dbReference type="ARBA" id="ARBA00022692"/>
    </source>
</evidence>
<evidence type="ECO:0000313" key="13">
    <source>
        <dbReference type="Proteomes" id="UP000248395"/>
    </source>
</evidence>
<dbReference type="GO" id="GO:0015031">
    <property type="term" value="P:protein transport"/>
    <property type="evidence" value="ECO:0007669"/>
    <property type="project" value="UniProtKB-KW"/>
</dbReference>
<organism evidence="12 13">
    <name type="scientific">Aquitalea magnusonii</name>
    <dbReference type="NCBI Taxonomy" id="332411"/>
    <lineage>
        <taxon>Bacteria</taxon>
        <taxon>Pseudomonadati</taxon>
        <taxon>Pseudomonadota</taxon>
        <taxon>Betaproteobacteria</taxon>
        <taxon>Neisseriales</taxon>
        <taxon>Chromobacteriaceae</taxon>
        <taxon>Aquitalea</taxon>
    </lineage>
</organism>
<dbReference type="EMBL" id="QJKC01000003">
    <property type="protein sequence ID" value="PXX49874.1"/>
    <property type="molecule type" value="Genomic_DNA"/>
</dbReference>